<dbReference type="Proteomes" id="UP000325372">
    <property type="component" value="Unassembled WGS sequence"/>
</dbReference>
<dbReference type="PANTHER" id="PTHR43135">
    <property type="entry name" value="ALPHA-D-RIBOSE 1-METHYLPHOSPHONATE 5-TRIPHOSPHATE DIPHOSPHATASE"/>
    <property type="match status" value="1"/>
</dbReference>
<dbReference type="GO" id="GO:0016810">
    <property type="term" value="F:hydrolase activity, acting on carbon-nitrogen (but not peptide) bonds"/>
    <property type="evidence" value="ECO:0007669"/>
    <property type="project" value="InterPro"/>
</dbReference>
<dbReference type="InterPro" id="IPR011059">
    <property type="entry name" value="Metal-dep_hydrolase_composite"/>
</dbReference>
<dbReference type="EMBL" id="VYXP01000009">
    <property type="protein sequence ID" value="KAA9130204.1"/>
    <property type="molecule type" value="Genomic_DNA"/>
</dbReference>
<dbReference type="Gene3D" id="1.20.58.520">
    <property type="entry name" value="Amidohydrolase"/>
    <property type="match status" value="1"/>
</dbReference>
<feature type="domain" description="Amidohydrolase-related" evidence="1">
    <location>
        <begin position="106"/>
        <end position="457"/>
    </location>
</feature>
<organism evidence="2 3">
    <name type="scientific">Marinihelvus fidelis</name>
    <dbReference type="NCBI Taxonomy" id="2613842"/>
    <lineage>
        <taxon>Bacteria</taxon>
        <taxon>Pseudomonadati</taxon>
        <taxon>Pseudomonadota</taxon>
        <taxon>Gammaproteobacteria</taxon>
        <taxon>Chromatiales</taxon>
        <taxon>Wenzhouxiangellaceae</taxon>
        <taxon>Marinihelvus</taxon>
    </lineage>
</organism>
<dbReference type="Gene3D" id="2.30.40.10">
    <property type="entry name" value="Urease, subunit C, domain 1"/>
    <property type="match status" value="1"/>
</dbReference>
<proteinExistence type="predicted"/>
<dbReference type="Gene3D" id="3.40.50.10910">
    <property type="entry name" value="Amidohydrolase"/>
    <property type="match status" value="1"/>
</dbReference>
<dbReference type="AlphaFoldDB" id="A0A5N0T6V1"/>
<protein>
    <submittedName>
        <fullName evidence="2">Amidohydrolase family protein</fullName>
    </submittedName>
</protein>
<sequence length="472" mass="50708">MPFPFCSPLAGEPALDTSFPPGRRSRKWAWALAVVGCLAVNAKVLAQESVTWYINLDVIDGTGAPLREDMALRVEAGRMTDLLPMAEWVPPVDPGIEVYDAEGRYAIPGLVDTHVHLATVPEQDDAAAALRRQLYGGITAARDMAGDVRVLAGIARDTRLDRMTGPDVYYSALMAGESFFQDPRPASSARGAVAGQVPWMQTIDAETDMPLAVAMARGTWATGIKVYANLPAERVAAITAEAHRQGISVWAHSTVFPASPAEVVDAGVDVISHVCRLVFETTAAVPETYHHDSIPDYAGTDPADPRILAVFDAMREQGTVLDATLGLYGRIEARYRDNQADAAKPFDGCPPRFAAALVAQAVSHGVTVSTGSDFVNPPEDEWPALHDELRALAGEAGMTPLALIQAATQVGARVLGIDGVTGTLEPGKRADFVLLGKNPLDDITHIDSIEMTVKHGRRYPRSEYLELDQEQP</sequence>
<dbReference type="InterPro" id="IPR051781">
    <property type="entry name" value="Metallo-dep_Hydrolase"/>
</dbReference>
<keyword evidence="2" id="KW-0378">Hydrolase</keyword>
<name>A0A5N0T6V1_9GAMM</name>
<evidence type="ECO:0000259" key="1">
    <source>
        <dbReference type="Pfam" id="PF01979"/>
    </source>
</evidence>
<dbReference type="SUPFAM" id="SSF51338">
    <property type="entry name" value="Composite domain of metallo-dependent hydrolases"/>
    <property type="match status" value="1"/>
</dbReference>
<dbReference type="Pfam" id="PF01979">
    <property type="entry name" value="Amidohydro_1"/>
    <property type="match status" value="1"/>
</dbReference>
<dbReference type="InterPro" id="IPR032466">
    <property type="entry name" value="Metal_Hydrolase"/>
</dbReference>
<evidence type="ECO:0000313" key="2">
    <source>
        <dbReference type="EMBL" id="KAA9130204.1"/>
    </source>
</evidence>
<accession>A0A5N0T6V1</accession>
<reference evidence="2 3" key="1">
    <citation type="submission" date="2019-09" db="EMBL/GenBank/DDBJ databases">
        <title>Wenzhouxiangella sp. Genome sequencing and assembly.</title>
        <authorList>
            <person name="Zhang R."/>
        </authorList>
    </citation>
    <scope>NUCLEOTIDE SEQUENCE [LARGE SCALE GENOMIC DNA]</scope>
    <source>
        <strain evidence="2 3">W260</strain>
    </source>
</reference>
<dbReference type="Gene3D" id="3.30.110.90">
    <property type="entry name" value="Amidohydrolase"/>
    <property type="match status" value="1"/>
</dbReference>
<gene>
    <name evidence="2" type="ORF">F3N42_13635</name>
</gene>
<comment type="caution">
    <text evidence="2">The sequence shown here is derived from an EMBL/GenBank/DDBJ whole genome shotgun (WGS) entry which is preliminary data.</text>
</comment>
<dbReference type="PANTHER" id="PTHR43135:SF3">
    <property type="entry name" value="ALPHA-D-RIBOSE 1-METHYLPHOSPHONATE 5-TRIPHOSPHATE DIPHOSPHATASE"/>
    <property type="match status" value="1"/>
</dbReference>
<dbReference type="SUPFAM" id="SSF51556">
    <property type="entry name" value="Metallo-dependent hydrolases"/>
    <property type="match status" value="1"/>
</dbReference>
<dbReference type="InterPro" id="IPR006680">
    <property type="entry name" value="Amidohydro-rel"/>
</dbReference>
<evidence type="ECO:0000313" key="3">
    <source>
        <dbReference type="Proteomes" id="UP000325372"/>
    </source>
</evidence>
<keyword evidence="3" id="KW-1185">Reference proteome</keyword>